<dbReference type="AlphaFoldDB" id="A0A8S0QX91"/>
<dbReference type="OrthoDB" id="912363at2759"/>
<keyword evidence="3" id="KW-1185">Reference proteome</keyword>
<proteinExistence type="predicted"/>
<comment type="caution">
    <text evidence="2">The sequence shown here is derived from an EMBL/GenBank/DDBJ whole genome shotgun (WGS) entry which is preliminary data.</text>
</comment>
<dbReference type="Proteomes" id="UP000594638">
    <property type="component" value="Unassembled WGS sequence"/>
</dbReference>
<feature type="compositionally biased region" description="Basic and acidic residues" evidence="1">
    <location>
        <begin position="58"/>
        <end position="73"/>
    </location>
</feature>
<reference evidence="2 3" key="1">
    <citation type="submission" date="2019-12" db="EMBL/GenBank/DDBJ databases">
        <authorList>
            <person name="Alioto T."/>
            <person name="Alioto T."/>
            <person name="Gomez Garrido J."/>
        </authorList>
    </citation>
    <scope>NUCLEOTIDE SEQUENCE [LARGE SCALE GENOMIC DNA]</scope>
</reference>
<dbReference type="Gramene" id="OE9A111403T1">
    <property type="protein sequence ID" value="OE9A111403C1"/>
    <property type="gene ID" value="OE9A111403"/>
</dbReference>
<feature type="region of interest" description="Disordered" evidence="1">
    <location>
        <begin position="45"/>
        <end position="74"/>
    </location>
</feature>
<gene>
    <name evidence="2" type="ORF">OLEA9_A111403</name>
</gene>
<dbReference type="EMBL" id="CACTIH010001980">
    <property type="protein sequence ID" value="CAA2970635.1"/>
    <property type="molecule type" value="Genomic_DNA"/>
</dbReference>
<evidence type="ECO:0000256" key="1">
    <source>
        <dbReference type="SAM" id="MobiDB-lite"/>
    </source>
</evidence>
<evidence type="ECO:0000313" key="2">
    <source>
        <dbReference type="EMBL" id="CAA2970635.1"/>
    </source>
</evidence>
<evidence type="ECO:0000313" key="3">
    <source>
        <dbReference type="Proteomes" id="UP000594638"/>
    </source>
</evidence>
<organism evidence="2 3">
    <name type="scientific">Olea europaea subsp. europaea</name>
    <dbReference type="NCBI Taxonomy" id="158383"/>
    <lineage>
        <taxon>Eukaryota</taxon>
        <taxon>Viridiplantae</taxon>
        <taxon>Streptophyta</taxon>
        <taxon>Embryophyta</taxon>
        <taxon>Tracheophyta</taxon>
        <taxon>Spermatophyta</taxon>
        <taxon>Magnoliopsida</taxon>
        <taxon>eudicotyledons</taxon>
        <taxon>Gunneridae</taxon>
        <taxon>Pentapetalae</taxon>
        <taxon>asterids</taxon>
        <taxon>lamiids</taxon>
        <taxon>Lamiales</taxon>
        <taxon>Oleaceae</taxon>
        <taxon>Oleeae</taxon>
        <taxon>Olea</taxon>
    </lineage>
</organism>
<accession>A0A8S0QX91</accession>
<protein>
    <submittedName>
        <fullName evidence="2">Uncharacterized protein</fullName>
    </submittedName>
</protein>
<name>A0A8S0QX91_OLEEU</name>
<sequence length="194" mass="22368">MFSCVVGVSSHTINTDENLVSLSATVDPDTIIKLTYAKLAKKANPVSYEPQSTDDEGEKSKNTKTMEDKDLKKSKSQHKMHKNCCCQDRSCPMMRINKHKCEVYDPPAQVKDFVCRNYFCKLHPRSRKITDTVPEDESSAYGYMPNYVQGYYGGANPWYPIRGSYYPRGYLERPPARYGYYPPPRRPQPPYGYY</sequence>